<dbReference type="Pfam" id="PF00560">
    <property type="entry name" value="LRR_1"/>
    <property type="match status" value="8"/>
</dbReference>
<evidence type="ECO:0000256" key="5">
    <source>
        <dbReference type="ARBA" id="ARBA00012513"/>
    </source>
</evidence>
<keyword evidence="11 23" id="KW-0812">Transmembrane</keyword>
<evidence type="ECO:0000256" key="20">
    <source>
        <dbReference type="ARBA" id="ARBA00047899"/>
    </source>
</evidence>
<dbReference type="PANTHER" id="PTHR48056:SF35">
    <property type="entry name" value="LRR RECEPTOR-LIKE SERINE_THREONINE-PROTEIN KINASE HSL2"/>
    <property type="match status" value="1"/>
</dbReference>
<comment type="caution">
    <text evidence="25">The sequence shown here is derived from an EMBL/GenBank/DDBJ whole genome shotgun (WGS) entry which is preliminary data.</text>
</comment>
<evidence type="ECO:0000256" key="16">
    <source>
        <dbReference type="ARBA" id="ARBA00022840"/>
    </source>
</evidence>
<keyword evidence="6" id="KW-1003">Cell membrane</keyword>
<evidence type="ECO:0000256" key="21">
    <source>
        <dbReference type="ARBA" id="ARBA00048679"/>
    </source>
</evidence>
<dbReference type="EC" id="2.7.11.1" evidence="5"/>
<name>A0AAD4P3B2_PERFH</name>
<comment type="similarity">
    <text evidence="4">Belongs to the RLP family.</text>
</comment>
<dbReference type="Proteomes" id="UP001190926">
    <property type="component" value="Unassembled WGS sequence"/>
</dbReference>
<feature type="binding site" evidence="22">
    <location>
        <position position="696"/>
    </location>
    <ligand>
        <name>ATP</name>
        <dbReference type="ChEBI" id="CHEBI:30616"/>
    </ligand>
</feature>
<dbReference type="PANTHER" id="PTHR48056">
    <property type="entry name" value="LRR RECEPTOR-LIKE SERINE/THREONINE-PROTEIN KINASE-RELATED"/>
    <property type="match status" value="1"/>
</dbReference>
<dbReference type="SUPFAM" id="SSF52047">
    <property type="entry name" value="RNI-like"/>
    <property type="match status" value="1"/>
</dbReference>
<keyword evidence="16 22" id="KW-0067">ATP-binding</keyword>
<dbReference type="FunFam" id="1.10.510.10:FF:000417">
    <property type="entry name" value="Leucine-rich repeat receptor-like protein kinase"/>
    <property type="match status" value="1"/>
</dbReference>
<evidence type="ECO:0000256" key="23">
    <source>
        <dbReference type="SAM" id="Phobius"/>
    </source>
</evidence>
<comment type="subcellular location">
    <subcellularLocation>
        <location evidence="1">Cell membrane</location>
        <topology evidence="1">Single-pass membrane protein</topology>
    </subcellularLocation>
    <subcellularLocation>
        <location evidence="2">Membrane</location>
        <topology evidence="2">Single-pass type I membrane protein</topology>
    </subcellularLocation>
</comment>
<dbReference type="FunFam" id="3.80.10.10:FF:000299">
    <property type="entry name" value="Piriformospora indica-insensitive protein 2"/>
    <property type="match status" value="1"/>
</dbReference>
<gene>
    <name evidence="25" type="ORF">C2S53_002820</name>
</gene>
<keyword evidence="14 22" id="KW-0547">Nucleotide-binding</keyword>
<keyword evidence="12" id="KW-0732">Signal</keyword>
<dbReference type="Gene3D" id="3.30.200.20">
    <property type="entry name" value="Phosphorylase Kinase, domain 1"/>
    <property type="match status" value="1"/>
</dbReference>
<organism evidence="25 26">
    <name type="scientific">Perilla frutescens var. hirtella</name>
    <name type="common">Perilla citriodora</name>
    <name type="synonym">Perilla setoyensis</name>
    <dbReference type="NCBI Taxonomy" id="608512"/>
    <lineage>
        <taxon>Eukaryota</taxon>
        <taxon>Viridiplantae</taxon>
        <taxon>Streptophyta</taxon>
        <taxon>Embryophyta</taxon>
        <taxon>Tracheophyta</taxon>
        <taxon>Spermatophyta</taxon>
        <taxon>Magnoliopsida</taxon>
        <taxon>eudicotyledons</taxon>
        <taxon>Gunneridae</taxon>
        <taxon>Pentapetalae</taxon>
        <taxon>asterids</taxon>
        <taxon>lamiids</taxon>
        <taxon>Lamiales</taxon>
        <taxon>Lamiaceae</taxon>
        <taxon>Nepetoideae</taxon>
        <taxon>Elsholtzieae</taxon>
        <taxon>Perilla</taxon>
    </lineage>
</organism>
<dbReference type="GO" id="GO:0005524">
    <property type="term" value="F:ATP binding"/>
    <property type="evidence" value="ECO:0007669"/>
    <property type="project" value="UniProtKB-UniRule"/>
</dbReference>
<evidence type="ECO:0000256" key="12">
    <source>
        <dbReference type="ARBA" id="ARBA00022729"/>
    </source>
</evidence>
<dbReference type="GO" id="GO:0009791">
    <property type="term" value="P:post-embryonic development"/>
    <property type="evidence" value="ECO:0007669"/>
    <property type="project" value="UniProtKB-ARBA"/>
</dbReference>
<keyword evidence="10" id="KW-0808">Transferase</keyword>
<evidence type="ECO:0000256" key="15">
    <source>
        <dbReference type="ARBA" id="ARBA00022777"/>
    </source>
</evidence>
<evidence type="ECO:0000256" key="10">
    <source>
        <dbReference type="ARBA" id="ARBA00022679"/>
    </source>
</evidence>
<dbReference type="GO" id="GO:0004674">
    <property type="term" value="F:protein serine/threonine kinase activity"/>
    <property type="evidence" value="ECO:0007669"/>
    <property type="project" value="UniProtKB-KW"/>
</dbReference>
<keyword evidence="15" id="KW-0418">Kinase</keyword>
<protein>
    <recommendedName>
        <fullName evidence="5">non-specific serine/threonine protein kinase</fullName>
        <ecNumber evidence="5">2.7.11.1</ecNumber>
    </recommendedName>
</protein>
<evidence type="ECO:0000256" key="9">
    <source>
        <dbReference type="ARBA" id="ARBA00022614"/>
    </source>
</evidence>
<dbReference type="InterPro" id="IPR001611">
    <property type="entry name" value="Leu-rich_rpt"/>
</dbReference>
<keyword evidence="7" id="KW-0723">Serine/threonine-protein kinase</keyword>
<dbReference type="InterPro" id="IPR000719">
    <property type="entry name" value="Prot_kinase_dom"/>
</dbReference>
<dbReference type="SUPFAM" id="SSF52058">
    <property type="entry name" value="L domain-like"/>
    <property type="match status" value="1"/>
</dbReference>
<dbReference type="InterPro" id="IPR017441">
    <property type="entry name" value="Protein_kinase_ATP_BS"/>
</dbReference>
<evidence type="ECO:0000256" key="1">
    <source>
        <dbReference type="ARBA" id="ARBA00004162"/>
    </source>
</evidence>
<dbReference type="PROSITE" id="PS50011">
    <property type="entry name" value="PROTEIN_KINASE_DOM"/>
    <property type="match status" value="1"/>
</dbReference>
<evidence type="ECO:0000256" key="7">
    <source>
        <dbReference type="ARBA" id="ARBA00022527"/>
    </source>
</evidence>
<feature type="transmembrane region" description="Helical" evidence="23">
    <location>
        <begin position="611"/>
        <end position="633"/>
    </location>
</feature>
<dbReference type="EMBL" id="SDAM02000323">
    <property type="protein sequence ID" value="KAH6824410.1"/>
    <property type="molecule type" value="Genomic_DNA"/>
</dbReference>
<dbReference type="InterPro" id="IPR032675">
    <property type="entry name" value="LRR_dom_sf"/>
</dbReference>
<evidence type="ECO:0000256" key="14">
    <source>
        <dbReference type="ARBA" id="ARBA00022741"/>
    </source>
</evidence>
<dbReference type="AlphaFoldDB" id="A0AAD4P3B2"/>
<sequence>MPSTNSLSRDAVILFRVKTSQLQDPLGALDDWLESSPNAPCNWTGVSCGGGGGGVVALDLRSAGISGDFPADFCRISTLRNLDLSDNSLGGNLSSSSISPCSHLSSLNLSSNYFVGSLPGFPAEFLNLTILDFSFNNFSGEIPASFVNLRKLQFLSLGSNLLNGSIPEFLSNLTELTQLVLAINPFRPSPLPTSIGRLAKLEILMAPAANLEGEIPQSIGNLSSIKIFDVSQNNLVGKIPKTIGGMKNAEQIELFHNKLSGELPDSFSGLSSLLRFDASENSLTGKIPESLAALPLESFNLNDNNLEGEIPQSLALNPNLYQLKLFNNNLSGSLPEFLGMNSSLEEIDVSGNKLEGPLPRNLCYRKNLWSLVIFGNRISGTIPDSYGECSSLLYVRIQNNELSGVVPDAFWALDLDHIEFTNNRLEGSIPPSLSMAKRMSQLLISGNNFSGHLPPEICHLKELRKIDLSGNHFSGELPSCIYQLTKLLEVHMQGNRFSGEIPWRSTPCRELTQLDLSGNRLSGNIPAELGTFPVLTLLNLSNNLLSGEIPVELTKLKLNEFDVSNNQLQGRVPVGFDTKFFLHSLIGNAELCSMDDLKPLPPCSRSKPTSFLLVGILSALAFTLVVSLVWLLIKNRKFIALGCKSRQPWKITSFQRIRFSEEDVLFSLIDQNLIGSGGSGRVYRVRLKSGKIVAAKRLWEAKGLAESVFQSEMETLGNIRHVNIVRLLFSCVGQNYKVLVYDYMENGSLGDVLHGEKGGVLLDWPTRFAIAIGAAQGLAYLHHDCVPPILHRDFKSNNILLDEELRPKVADFGLAKILKQDADEDDRVMSRVVGSYGYIAPEYGYTMKVTEKSDVYSFGIVLLELVTGRRPNDASLHENTSIVKWATEVIASSSLSTEEDCCSSWDKLLDSRMEASTIEDEQVEKVLNVALLCTAELPTNRPSMRRVVELLNDRGTGTRRGFLGQSKSNDAQLTRFGIL</sequence>
<evidence type="ECO:0000256" key="3">
    <source>
        <dbReference type="ARBA" id="ARBA00008684"/>
    </source>
</evidence>
<dbReference type="FunFam" id="3.80.10.10:FF:000233">
    <property type="entry name" value="Leucine-rich repeat receptor-like protein kinase TDR"/>
    <property type="match status" value="1"/>
</dbReference>
<dbReference type="SUPFAM" id="SSF56112">
    <property type="entry name" value="Protein kinase-like (PK-like)"/>
    <property type="match status" value="1"/>
</dbReference>
<keyword evidence="8" id="KW-0597">Phosphoprotein</keyword>
<reference evidence="25 26" key="1">
    <citation type="journal article" date="2021" name="Nat. Commun.">
        <title>Incipient diploidization of the medicinal plant Perilla within 10,000 years.</title>
        <authorList>
            <person name="Zhang Y."/>
            <person name="Shen Q."/>
            <person name="Leng L."/>
            <person name="Zhang D."/>
            <person name="Chen S."/>
            <person name="Shi Y."/>
            <person name="Ning Z."/>
            <person name="Chen S."/>
        </authorList>
    </citation>
    <scope>NUCLEOTIDE SEQUENCE [LARGE SCALE GENOMIC DNA]</scope>
    <source>
        <strain evidence="26">cv. PC099</strain>
    </source>
</reference>
<feature type="domain" description="Protein kinase" evidence="24">
    <location>
        <begin position="668"/>
        <end position="963"/>
    </location>
</feature>
<dbReference type="InterPro" id="IPR050647">
    <property type="entry name" value="Plant_LRR-RLKs"/>
</dbReference>
<dbReference type="Pfam" id="PF00069">
    <property type="entry name" value="Pkinase"/>
    <property type="match status" value="1"/>
</dbReference>
<dbReference type="FunFam" id="3.80.10.10:FF:000275">
    <property type="entry name" value="Leucine-rich repeat receptor-like protein kinase"/>
    <property type="match status" value="1"/>
</dbReference>
<dbReference type="PROSITE" id="PS00108">
    <property type="entry name" value="PROTEIN_KINASE_ST"/>
    <property type="match status" value="1"/>
</dbReference>
<keyword evidence="18 23" id="KW-0472">Membrane</keyword>
<keyword evidence="9" id="KW-0433">Leucine-rich repeat</keyword>
<comment type="catalytic activity">
    <reaction evidence="20">
        <text>L-threonyl-[protein] + ATP = O-phospho-L-threonyl-[protein] + ADP + H(+)</text>
        <dbReference type="Rhea" id="RHEA:46608"/>
        <dbReference type="Rhea" id="RHEA-COMP:11060"/>
        <dbReference type="Rhea" id="RHEA-COMP:11605"/>
        <dbReference type="ChEBI" id="CHEBI:15378"/>
        <dbReference type="ChEBI" id="CHEBI:30013"/>
        <dbReference type="ChEBI" id="CHEBI:30616"/>
        <dbReference type="ChEBI" id="CHEBI:61977"/>
        <dbReference type="ChEBI" id="CHEBI:456216"/>
        <dbReference type="EC" id="2.7.11.1"/>
    </reaction>
</comment>
<dbReference type="InterPro" id="IPR013210">
    <property type="entry name" value="LRR_N_plant-typ"/>
</dbReference>
<dbReference type="GO" id="GO:0005886">
    <property type="term" value="C:plasma membrane"/>
    <property type="evidence" value="ECO:0007669"/>
    <property type="project" value="UniProtKB-SubCell"/>
</dbReference>
<comment type="similarity">
    <text evidence="3">Belongs to the protein kinase superfamily. Ser/Thr protein kinase family.</text>
</comment>
<evidence type="ECO:0000256" key="17">
    <source>
        <dbReference type="ARBA" id="ARBA00022989"/>
    </source>
</evidence>
<accession>A0AAD4P3B2</accession>
<dbReference type="Pfam" id="PF08263">
    <property type="entry name" value="LRRNT_2"/>
    <property type="match status" value="1"/>
</dbReference>
<dbReference type="GO" id="GO:0033612">
    <property type="term" value="F:receptor serine/threonine kinase binding"/>
    <property type="evidence" value="ECO:0007669"/>
    <property type="project" value="TreeGrafter"/>
</dbReference>
<evidence type="ECO:0000313" key="26">
    <source>
        <dbReference type="Proteomes" id="UP001190926"/>
    </source>
</evidence>
<evidence type="ECO:0000259" key="24">
    <source>
        <dbReference type="PROSITE" id="PS50011"/>
    </source>
</evidence>
<evidence type="ECO:0000256" key="22">
    <source>
        <dbReference type="PROSITE-ProRule" id="PRU10141"/>
    </source>
</evidence>
<keyword evidence="26" id="KW-1185">Reference proteome</keyword>
<keyword evidence="17 23" id="KW-1133">Transmembrane helix</keyword>
<evidence type="ECO:0000256" key="13">
    <source>
        <dbReference type="ARBA" id="ARBA00022737"/>
    </source>
</evidence>
<keyword evidence="13" id="KW-0677">Repeat</keyword>
<evidence type="ECO:0000256" key="8">
    <source>
        <dbReference type="ARBA" id="ARBA00022553"/>
    </source>
</evidence>
<dbReference type="Gene3D" id="3.80.10.10">
    <property type="entry name" value="Ribonuclease Inhibitor"/>
    <property type="match status" value="4"/>
</dbReference>
<dbReference type="PROSITE" id="PS00107">
    <property type="entry name" value="PROTEIN_KINASE_ATP"/>
    <property type="match status" value="1"/>
</dbReference>
<evidence type="ECO:0000313" key="25">
    <source>
        <dbReference type="EMBL" id="KAH6824410.1"/>
    </source>
</evidence>
<dbReference type="Gene3D" id="1.10.510.10">
    <property type="entry name" value="Transferase(Phosphotransferase) domain 1"/>
    <property type="match status" value="1"/>
</dbReference>
<evidence type="ECO:0000256" key="6">
    <source>
        <dbReference type="ARBA" id="ARBA00022475"/>
    </source>
</evidence>
<evidence type="ECO:0000256" key="11">
    <source>
        <dbReference type="ARBA" id="ARBA00022692"/>
    </source>
</evidence>
<keyword evidence="19" id="KW-0325">Glycoprotein</keyword>
<dbReference type="InterPro" id="IPR008271">
    <property type="entry name" value="Ser/Thr_kinase_AS"/>
</dbReference>
<evidence type="ECO:0000256" key="2">
    <source>
        <dbReference type="ARBA" id="ARBA00004479"/>
    </source>
</evidence>
<comment type="catalytic activity">
    <reaction evidence="21">
        <text>L-seryl-[protein] + ATP = O-phospho-L-seryl-[protein] + ADP + H(+)</text>
        <dbReference type="Rhea" id="RHEA:17989"/>
        <dbReference type="Rhea" id="RHEA-COMP:9863"/>
        <dbReference type="Rhea" id="RHEA-COMP:11604"/>
        <dbReference type="ChEBI" id="CHEBI:15378"/>
        <dbReference type="ChEBI" id="CHEBI:29999"/>
        <dbReference type="ChEBI" id="CHEBI:30616"/>
        <dbReference type="ChEBI" id="CHEBI:83421"/>
        <dbReference type="ChEBI" id="CHEBI:456216"/>
        <dbReference type="EC" id="2.7.11.1"/>
    </reaction>
</comment>
<proteinExistence type="inferred from homology"/>
<evidence type="ECO:0000256" key="4">
    <source>
        <dbReference type="ARBA" id="ARBA00009592"/>
    </source>
</evidence>
<evidence type="ECO:0000256" key="18">
    <source>
        <dbReference type="ARBA" id="ARBA00023136"/>
    </source>
</evidence>
<dbReference type="InterPro" id="IPR011009">
    <property type="entry name" value="Kinase-like_dom_sf"/>
</dbReference>
<evidence type="ECO:0000256" key="19">
    <source>
        <dbReference type="ARBA" id="ARBA00023180"/>
    </source>
</evidence>